<comment type="caution">
    <text evidence="1">The sequence shown here is derived from an EMBL/GenBank/DDBJ whole genome shotgun (WGS) entry which is preliminary data.</text>
</comment>
<dbReference type="AlphaFoldDB" id="A0A845L316"/>
<protein>
    <submittedName>
        <fullName evidence="1">Uncharacterized protein</fullName>
    </submittedName>
</protein>
<gene>
    <name evidence="1" type="ORF">GTO91_13060</name>
</gene>
<reference evidence="1 2" key="1">
    <citation type="submission" date="2020-01" db="EMBL/GenBank/DDBJ databases">
        <title>Whole-genome sequence of Heliobacterium undosum DSM 13378.</title>
        <authorList>
            <person name="Kyndt J.A."/>
            <person name="Meyer T.E."/>
        </authorList>
    </citation>
    <scope>NUCLEOTIDE SEQUENCE [LARGE SCALE GENOMIC DNA]</scope>
    <source>
        <strain evidence="1 2">DSM 13378</strain>
    </source>
</reference>
<organism evidence="1 2">
    <name type="scientific">Heliomicrobium undosum</name>
    <dbReference type="NCBI Taxonomy" id="121734"/>
    <lineage>
        <taxon>Bacteria</taxon>
        <taxon>Bacillati</taxon>
        <taxon>Bacillota</taxon>
        <taxon>Clostridia</taxon>
        <taxon>Eubacteriales</taxon>
        <taxon>Heliobacteriaceae</taxon>
        <taxon>Heliomicrobium</taxon>
    </lineage>
</organism>
<proteinExistence type="predicted"/>
<evidence type="ECO:0000313" key="1">
    <source>
        <dbReference type="EMBL" id="MZP30643.1"/>
    </source>
</evidence>
<dbReference type="Proteomes" id="UP000463470">
    <property type="component" value="Unassembled WGS sequence"/>
</dbReference>
<accession>A0A845L316</accession>
<name>A0A845L316_9FIRM</name>
<keyword evidence="2" id="KW-1185">Reference proteome</keyword>
<dbReference type="OrthoDB" id="2084070at2"/>
<evidence type="ECO:0000313" key="2">
    <source>
        <dbReference type="Proteomes" id="UP000463470"/>
    </source>
</evidence>
<sequence>MNDNEFQNLVLQELRDLKDGQQRLESEIRGEINSLKQEMSRRFDRLERSQEDDIKGMLKTINRKIDDVQEDQRSITAIIGEHEVKLRSLSRRRV</sequence>
<dbReference type="RefSeq" id="WP_161259164.1">
    <property type="nucleotide sequence ID" value="NZ_WXEY01000016.1"/>
</dbReference>
<dbReference type="EMBL" id="WXEY01000016">
    <property type="protein sequence ID" value="MZP30643.1"/>
    <property type="molecule type" value="Genomic_DNA"/>
</dbReference>